<dbReference type="PROSITE" id="PS50102">
    <property type="entry name" value="RRM"/>
    <property type="match status" value="1"/>
</dbReference>
<dbReference type="InterPro" id="IPR034240">
    <property type="entry name" value="eIF3G_RRM"/>
</dbReference>
<dbReference type="SUPFAM" id="SSF54928">
    <property type="entry name" value="RNA-binding domain, RBD"/>
    <property type="match status" value="1"/>
</dbReference>
<evidence type="ECO:0000256" key="5">
    <source>
        <dbReference type="HAMAP-Rule" id="MF_03006"/>
    </source>
</evidence>
<evidence type="ECO:0000256" key="7">
    <source>
        <dbReference type="SAM" id="MobiDB-lite"/>
    </source>
</evidence>
<evidence type="ECO:0000313" key="9">
    <source>
        <dbReference type="EMBL" id="KAG2207152.1"/>
    </source>
</evidence>
<dbReference type="Proteomes" id="UP000603453">
    <property type="component" value="Unassembled WGS sequence"/>
</dbReference>
<keyword evidence="10" id="KW-1185">Reference proteome</keyword>
<evidence type="ECO:0000256" key="1">
    <source>
        <dbReference type="ARBA" id="ARBA00022490"/>
    </source>
</evidence>
<evidence type="ECO:0000259" key="8">
    <source>
        <dbReference type="PROSITE" id="PS50102"/>
    </source>
</evidence>
<dbReference type="GO" id="GO:0003743">
    <property type="term" value="F:translation initiation factor activity"/>
    <property type="evidence" value="ECO:0007669"/>
    <property type="project" value="UniProtKB-UniRule"/>
</dbReference>
<sequence length="306" mass="33937">MAIDTAAPAKASWADEYEDEEENPPRLTNNNGTLDSYQPQVYTDDDGNKIIIEFRENEDGKKVKVTRKIRSKLVTEHVNKAVAQRKKWEKFGEEKGKKAGPDLSTTTIGENIPLKLGSNTGKNVDAVAEEEAKDKIQSQLKTKNIACRICKGEHFTSKCPYKDTMQPLDEIASTIEAVKLDGGESAGMMESSGSGPSKYTPPHLRNKGAAAGPGESMRGDIKRDDSATLRVTNLSEDVTDNDIYDLFNRFGSIARVYLARDRDTNLCKGFAFVSFNDREHAERAQQAINGYGYDNLILRVEFARST</sequence>
<dbReference type="CDD" id="cd12933">
    <property type="entry name" value="eIF3G"/>
    <property type="match status" value="1"/>
</dbReference>
<dbReference type="InterPro" id="IPR017334">
    <property type="entry name" value="eIF3_g"/>
</dbReference>
<protein>
    <recommendedName>
        <fullName evidence="5">Eukaryotic translation initiation factor 3 subunit G</fullName>
        <shortName evidence="5">eIF3g</shortName>
    </recommendedName>
    <alternativeName>
        <fullName evidence="5">Eukaryotic translation initiation factor 3 RNA-binding subunit</fullName>
        <shortName evidence="5">eIF-3 RNA-binding subunit</shortName>
    </alternativeName>
    <alternativeName>
        <fullName evidence="5">Translation initiation factor eIF3 p33 subunit homolog</fullName>
        <shortName evidence="5">eIF3 p33 homolog</shortName>
    </alternativeName>
</protein>
<dbReference type="PANTHER" id="PTHR10352">
    <property type="entry name" value="EUKARYOTIC TRANSLATION INITIATION FACTOR 3 SUBUNIT G"/>
    <property type="match status" value="1"/>
</dbReference>
<dbReference type="EMBL" id="JAEPRD010000026">
    <property type="protein sequence ID" value="KAG2207152.1"/>
    <property type="molecule type" value="Genomic_DNA"/>
</dbReference>
<evidence type="ECO:0000256" key="3">
    <source>
        <dbReference type="ARBA" id="ARBA00022884"/>
    </source>
</evidence>
<evidence type="ECO:0000313" key="10">
    <source>
        <dbReference type="Proteomes" id="UP000603453"/>
    </source>
</evidence>
<proteinExistence type="inferred from homology"/>
<dbReference type="OrthoDB" id="639027at2759"/>
<dbReference type="GO" id="GO:0001732">
    <property type="term" value="P:formation of cytoplasmic translation initiation complex"/>
    <property type="evidence" value="ECO:0007669"/>
    <property type="project" value="UniProtKB-UniRule"/>
</dbReference>
<reference evidence="9" key="1">
    <citation type="submission" date="2020-12" db="EMBL/GenBank/DDBJ databases">
        <title>Metabolic potential, ecology and presence of endohyphal bacteria is reflected in genomic diversity of Mucoromycotina.</title>
        <authorList>
            <person name="Muszewska A."/>
            <person name="Okrasinska A."/>
            <person name="Steczkiewicz K."/>
            <person name="Drgas O."/>
            <person name="Orlowska M."/>
            <person name="Perlinska-Lenart U."/>
            <person name="Aleksandrzak-Piekarczyk T."/>
            <person name="Szatraj K."/>
            <person name="Zielenkiewicz U."/>
            <person name="Pilsyk S."/>
            <person name="Malc E."/>
            <person name="Mieczkowski P."/>
            <person name="Kruszewska J.S."/>
            <person name="Biernat P."/>
            <person name="Pawlowska J."/>
        </authorList>
    </citation>
    <scope>NUCLEOTIDE SEQUENCE</scope>
    <source>
        <strain evidence="9">WA0000017839</strain>
    </source>
</reference>
<keyword evidence="2 5" id="KW-0396">Initiation factor</keyword>
<gene>
    <name evidence="5" type="primary">TIF35</name>
    <name evidence="9" type="ORF">INT47_012205</name>
</gene>
<dbReference type="GO" id="GO:0016282">
    <property type="term" value="C:eukaryotic 43S preinitiation complex"/>
    <property type="evidence" value="ECO:0007669"/>
    <property type="project" value="UniProtKB-UniRule"/>
</dbReference>
<keyword evidence="1 5" id="KW-0963">Cytoplasm</keyword>
<comment type="function">
    <text evidence="5">RNA-binding component of the eukaryotic translation initiation factor 3 (eIF-3) complex, which is involved in protein synthesis of a specialized repertoire of mRNAs and, together with other initiation factors, stimulates binding of mRNA and methionyl-tRNAi to the 40S ribosome. The eIF-3 complex specifically targets and initiates translation of a subset of mRNAs involved in cell proliferation. This subunit can bind 18S rRNA.</text>
</comment>
<dbReference type="GO" id="GO:0033290">
    <property type="term" value="C:eukaryotic 48S preinitiation complex"/>
    <property type="evidence" value="ECO:0007669"/>
    <property type="project" value="UniProtKB-UniRule"/>
</dbReference>
<organism evidence="9 10">
    <name type="scientific">Mucor saturninus</name>
    <dbReference type="NCBI Taxonomy" id="64648"/>
    <lineage>
        <taxon>Eukaryota</taxon>
        <taxon>Fungi</taxon>
        <taxon>Fungi incertae sedis</taxon>
        <taxon>Mucoromycota</taxon>
        <taxon>Mucoromycotina</taxon>
        <taxon>Mucoromycetes</taxon>
        <taxon>Mucorales</taxon>
        <taxon>Mucorineae</taxon>
        <taxon>Mucoraceae</taxon>
        <taxon>Mucor</taxon>
    </lineage>
</organism>
<feature type="compositionally biased region" description="Polar residues" evidence="7">
    <location>
        <begin position="26"/>
        <end position="41"/>
    </location>
</feature>
<dbReference type="GO" id="GO:0003723">
    <property type="term" value="F:RNA binding"/>
    <property type="evidence" value="ECO:0007669"/>
    <property type="project" value="UniProtKB-UniRule"/>
</dbReference>
<evidence type="ECO:0000256" key="2">
    <source>
        <dbReference type="ARBA" id="ARBA00022540"/>
    </source>
</evidence>
<dbReference type="InterPro" id="IPR024675">
    <property type="entry name" value="eIF3g_N"/>
</dbReference>
<keyword evidence="3 6" id="KW-0694">RNA-binding</keyword>
<feature type="domain" description="RRM" evidence="8">
    <location>
        <begin position="227"/>
        <end position="305"/>
    </location>
</feature>
<evidence type="ECO:0000256" key="4">
    <source>
        <dbReference type="ARBA" id="ARBA00022917"/>
    </source>
</evidence>
<comment type="subunit">
    <text evidence="5">Component of the eukaryotic translation initiation factor 3 (eIF-3) complex.</text>
</comment>
<dbReference type="HAMAP" id="MF_03006">
    <property type="entry name" value="eIF3g"/>
    <property type="match status" value="1"/>
</dbReference>
<dbReference type="InterPro" id="IPR000504">
    <property type="entry name" value="RRM_dom"/>
</dbReference>
<feature type="region of interest" description="Disordered" evidence="7">
    <location>
        <begin position="184"/>
        <end position="224"/>
    </location>
</feature>
<name>A0A8H7RA32_9FUNG</name>
<keyword evidence="4 5" id="KW-0648">Protein biosynthesis</keyword>
<comment type="subcellular location">
    <subcellularLocation>
        <location evidence="5">Cytoplasm</location>
    </subcellularLocation>
</comment>
<dbReference type="GO" id="GO:0005852">
    <property type="term" value="C:eukaryotic translation initiation factor 3 complex"/>
    <property type="evidence" value="ECO:0007669"/>
    <property type="project" value="UniProtKB-UniRule"/>
</dbReference>
<accession>A0A8H7RA32</accession>
<dbReference type="AlphaFoldDB" id="A0A8H7RA32"/>
<dbReference type="Pfam" id="PF00076">
    <property type="entry name" value="RRM_1"/>
    <property type="match status" value="1"/>
</dbReference>
<dbReference type="PIRSF" id="PIRSF037949">
    <property type="entry name" value="Transl_init_eIF-3_RNA-bind"/>
    <property type="match status" value="1"/>
</dbReference>
<dbReference type="Pfam" id="PF12353">
    <property type="entry name" value="eIF3g"/>
    <property type="match status" value="1"/>
</dbReference>
<comment type="similarity">
    <text evidence="5">Belongs to the eIF-3 subunit G family.</text>
</comment>
<dbReference type="CDD" id="cd12408">
    <property type="entry name" value="RRM_eIF3G_like"/>
    <property type="match status" value="1"/>
</dbReference>
<dbReference type="Gene3D" id="3.30.70.330">
    <property type="match status" value="1"/>
</dbReference>
<dbReference type="SMART" id="SM00360">
    <property type="entry name" value="RRM"/>
    <property type="match status" value="1"/>
</dbReference>
<dbReference type="InterPro" id="IPR035979">
    <property type="entry name" value="RBD_domain_sf"/>
</dbReference>
<comment type="caution">
    <text evidence="9">The sequence shown here is derived from an EMBL/GenBank/DDBJ whole genome shotgun (WGS) entry which is preliminary data.</text>
</comment>
<feature type="region of interest" description="Disordered" evidence="7">
    <location>
        <begin position="1"/>
        <end position="43"/>
    </location>
</feature>
<feature type="compositionally biased region" description="Low complexity" evidence="7">
    <location>
        <begin position="186"/>
        <end position="197"/>
    </location>
</feature>
<dbReference type="InterPro" id="IPR012677">
    <property type="entry name" value="Nucleotide-bd_a/b_plait_sf"/>
</dbReference>
<evidence type="ECO:0000256" key="6">
    <source>
        <dbReference type="PROSITE-ProRule" id="PRU00176"/>
    </source>
</evidence>